<dbReference type="AlphaFoldDB" id="K1RP21"/>
<accession>K1RP21</accession>
<dbReference type="InterPro" id="IPR025911">
    <property type="entry name" value="ToxN/AbiQ_toxin"/>
</dbReference>
<evidence type="ECO:0008006" key="2">
    <source>
        <dbReference type="Google" id="ProtNLM"/>
    </source>
</evidence>
<dbReference type="Pfam" id="PF13958">
    <property type="entry name" value="ToxN_toxin"/>
    <property type="match status" value="1"/>
</dbReference>
<evidence type="ECO:0000313" key="1">
    <source>
        <dbReference type="EMBL" id="EKC45274.1"/>
    </source>
</evidence>
<gene>
    <name evidence="1" type="ORF">OBE_16974</name>
</gene>
<reference evidence="1" key="1">
    <citation type="journal article" date="2013" name="Environ. Microbiol.">
        <title>Microbiota from the distal guts of lean and obese adolescents exhibit partial functional redundancy besides clear differences in community structure.</title>
        <authorList>
            <person name="Ferrer M."/>
            <person name="Ruiz A."/>
            <person name="Lanza F."/>
            <person name="Haange S.B."/>
            <person name="Oberbach A."/>
            <person name="Till H."/>
            <person name="Bargiela R."/>
            <person name="Campoy C."/>
            <person name="Segura M.T."/>
            <person name="Richter M."/>
            <person name="von Bergen M."/>
            <person name="Seifert J."/>
            <person name="Suarez A."/>
        </authorList>
    </citation>
    <scope>NUCLEOTIDE SEQUENCE</scope>
</reference>
<dbReference type="Gene3D" id="3.10.129.130">
    <property type="match status" value="1"/>
</dbReference>
<comment type="caution">
    <text evidence="1">The sequence shown here is derived from an EMBL/GenBank/DDBJ whole genome shotgun (WGS) entry which is preliminary data.</text>
</comment>
<protein>
    <recommendedName>
        <fullName evidence="2">Type III toxin-antitoxin system ToxN/AbiQ family toxin</fullName>
    </recommendedName>
</protein>
<name>K1RP21_9ZZZZ</name>
<sequence>MNVIRNFRIVKVDYKYCDYLRQFDNKVPYNAGSKELRPFIGILFVVNGCEYFAPLSSPKAKHLDMKNNVDLVKIDGGRLGVINFNNMIPVKPSNYELFDLNSKPVTTPELKRQNLLKSQLLWLNKNISTVKGKAIKLYEKYKDNKLPERISQRCCNFILLEKKCNQYK</sequence>
<proteinExistence type="predicted"/>
<dbReference type="InterPro" id="IPR053735">
    <property type="entry name" value="Type_III_TA_endoRNase"/>
</dbReference>
<dbReference type="GO" id="GO:0004521">
    <property type="term" value="F:RNA endonuclease activity"/>
    <property type="evidence" value="ECO:0007669"/>
    <property type="project" value="InterPro"/>
</dbReference>
<dbReference type="EMBL" id="AJWZ01011438">
    <property type="protein sequence ID" value="EKC45274.1"/>
    <property type="molecule type" value="Genomic_DNA"/>
</dbReference>
<organism evidence="1">
    <name type="scientific">human gut metagenome</name>
    <dbReference type="NCBI Taxonomy" id="408170"/>
    <lineage>
        <taxon>unclassified sequences</taxon>
        <taxon>metagenomes</taxon>
        <taxon>organismal metagenomes</taxon>
    </lineage>
</organism>
<dbReference type="GO" id="GO:0003723">
    <property type="term" value="F:RNA binding"/>
    <property type="evidence" value="ECO:0007669"/>
    <property type="project" value="InterPro"/>
</dbReference>